<dbReference type="InterPro" id="IPR007281">
    <property type="entry name" value="Mre11_DNA-bd"/>
</dbReference>
<dbReference type="GO" id="GO:0097552">
    <property type="term" value="P:mitochondrial double-strand break repair via homologous recombination"/>
    <property type="evidence" value="ECO:0000318"/>
    <property type="project" value="GO_Central"/>
</dbReference>
<evidence type="ECO:0000313" key="21">
    <source>
        <dbReference type="EMBL" id="AAS53924.1"/>
    </source>
</evidence>
<evidence type="ECO:0000256" key="19">
    <source>
        <dbReference type="SAM" id="MobiDB-lite"/>
    </source>
</evidence>
<dbReference type="PANTHER" id="PTHR10139:SF1">
    <property type="entry name" value="DOUBLE-STRAND BREAK REPAIR PROTEIN MRE11"/>
    <property type="match status" value="1"/>
</dbReference>
<keyword evidence="11 16" id="KW-0269">Exonuclease</keyword>
<accession>Q752M1</accession>
<dbReference type="GO" id="GO:0008296">
    <property type="term" value="F:3'-5'-DNA exonuclease activity"/>
    <property type="evidence" value="ECO:0007669"/>
    <property type="project" value="InterPro"/>
</dbReference>
<keyword evidence="14 16" id="KW-0539">Nucleus</keyword>
<comment type="similarity">
    <text evidence="4 16 18">Belongs to the MRE11/RAD32 family.</text>
</comment>
<evidence type="ECO:0000256" key="4">
    <source>
        <dbReference type="ARBA" id="ARBA00009028"/>
    </source>
</evidence>
<dbReference type="PANTHER" id="PTHR10139">
    <property type="entry name" value="DOUBLE-STRAND BREAK REPAIR PROTEIN MRE11"/>
    <property type="match status" value="1"/>
</dbReference>
<feature type="compositionally biased region" description="Low complexity" evidence="19">
    <location>
        <begin position="619"/>
        <end position="631"/>
    </location>
</feature>
<dbReference type="STRING" id="284811.Q752M1"/>
<dbReference type="KEGG" id="ago:AGOS_AFR553C"/>
<evidence type="ECO:0000256" key="17">
    <source>
        <dbReference type="PIRSR" id="PIRSR000882-1"/>
    </source>
</evidence>
<dbReference type="GeneID" id="4622380"/>
<dbReference type="GO" id="GO:0000723">
    <property type="term" value="P:telomere maintenance"/>
    <property type="evidence" value="ECO:0000318"/>
    <property type="project" value="GO_Central"/>
</dbReference>
<feature type="active site" description="Proton donor" evidence="17">
    <location>
        <position position="138"/>
    </location>
</feature>
<dbReference type="OMA" id="QNHTGHT"/>
<dbReference type="GO" id="GO:0031573">
    <property type="term" value="P:mitotic intra-S DNA damage checkpoint signaling"/>
    <property type="evidence" value="ECO:0000318"/>
    <property type="project" value="GO_Central"/>
</dbReference>
<dbReference type="GO" id="GO:0042138">
    <property type="term" value="P:meiotic DNA double-strand break formation"/>
    <property type="evidence" value="ECO:0000318"/>
    <property type="project" value="GO_Central"/>
</dbReference>
<dbReference type="GO" id="GO:0006303">
    <property type="term" value="P:double-strand break repair via nonhomologous end joining"/>
    <property type="evidence" value="ECO:0000318"/>
    <property type="project" value="GO_Central"/>
</dbReference>
<dbReference type="Gene3D" id="3.30.110.110">
    <property type="entry name" value="Mre11, capping domain"/>
    <property type="match status" value="1"/>
</dbReference>
<sequence>MVSSGEPAAAHELSEVPSENTIRILVTTDNHVGYNETDPITGDDSWQTFHEIMMLAREKHVDMVLQGGDLFHVNKPSKRALYQVMRTLRLACMGERACELELVSDPARVFNYNEFSEVNYEDGNFNIDVPVFAIAGNHDDASGQGLLTPMDLLQVCGLVNHFGKVGQTDNIELNPLLFRKGGTQLALYGLASIRDERLFRTFKEGNVRFNVPAGQADDWFNLMCVHQNHSSHANTAFLPEAVLPDFLDMVVWGHEHECIPHLMHNASKGFDVLQPGSSVATALSDGESKEKHVFILELQRGERPRLVPLPLTTVRPFIMEDISLKDVEGLKPHDKEAIAKYLVEQVERLIERARATSAERLHAARREGNGEDMLPLIRLRVNYAAGPGAPMDYQVENPRRFSNRFVGKVANANNVVHFYKRRQARRGGQKADAVADLDSLADYSNQTSDLEVQTLVKDLLTDMNLSLLPEIGLNEAVRKFVDKDEKNALKQFIDHEVDHEVKILATSKEVLQTDNIEDLKRLVKQVRYSARSPEDSANSLTEFNDFEMETPTVVAKRSQRSKKSSAGRKTASARTRKTGISAQFVTSDDSDETPIQISDDSDQNMILTDEEESSNKVDAASSSNSGKSTASKRPAKTRKPKADTAATKSGTTSRMPKTAALQALLNKKRGASAE</sequence>
<proteinExistence type="inferred from homology"/>
<keyword evidence="8 16" id="KW-0255">Endonuclease</keyword>
<dbReference type="HOGENOM" id="CLU_009535_3_0_1"/>
<dbReference type="Pfam" id="PF04152">
    <property type="entry name" value="Mre11_DNA_bind"/>
    <property type="match status" value="1"/>
</dbReference>
<dbReference type="OrthoDB" id="30417at2759"/>
<protein>
    <recommendedName>
        <fullName evidence="16">Double-strand break repair protein</fullName>
    </recommendedName>
</protein>
<evidence type="ECO:0000259" key="20">
    <source>
        <dbReference type="SMART" id="SM01347"/>
    </source>
</evidence>
<dbReference type="PIRSF" id="PIRSF000882">
    <property type="entry name" value="DSB_repair_MRE11"/>
    <property type="match status" value="1"/>
</dbReference>
<dbReference type="FunCoup" id="Q752M1">
    <property type="interactions" value="1059"/>
</dbReference>
<feature type="compositionally biased region" description="Polar residues" evidence="19">
    <location>
        <begin position="578"/>
        <end position="606"/>
    </location>
</feature>
<comment type="cofactor">
    <cofactor evidence="1 16">
        <name>Mn(2+)</name>
        <dbReference type="ChEBI" id="CHEBI:29035"/>
    </cofactor>
</comment>
<evidence type="ECO:0000256" key="11">
    <source>
        <dbReference type="ARBA" id="ARBA00022839"/>
    </source>
</evidence>
<feature type="domain" description="Mre11 DNA-binding" evidence="20">
    <location>
        <begin position="304"/>
        <end position="480"/>
    </location>
</feature>
<dbReference type="FunFam" id="3.60.21.10:FF:000011">
    <property type="entry name" value="Double-strand break repair protein"/>
    <property type="match status" value="1"/>
</dbReference>
<name>Q752M1_EREGS</name>
<comment type="function">
    <text evidence="16">Core component of the MRN complex, which plays a central role in double-strand break (DSB) repair, DNA recombination, maintenance of telomere integrity and meiosis. The MRN complex is involved in the repair of DNA double-strand breaks (DSBs) via homologous recombination (HR), an error-free mechanism which primarily occurs during S and G2 phases. The complex (1) mediates the end resection of damaged DNA, which generates proper single-stranded DNA, a key initial steps in HR, and is (2) required for the recruitment of other repair factors and efficient activation of ATM and ATR upon DNA damage. Within the MRN complex, MRE11 possesses both single-strand endonuclease activity and double-strand-specific 3'-5' exonuclease activity. MRE11 first endonucleolytically cleaves the 5' strand at DNA DSB ends to prevent non-homologous end joining (NHEJ) and licence HR. It then generates a single-stranded DNA gap via 3' to 5' exonucleolytic degradation, which is required for single-strand invasion and recombination.</text>
</comment>
<dbReference type="InterPro" id="IPR003701">
    <property type="entry name" value="Mre11"/>
</dbReference>
<evidence type="ECO:0000256" key="18">
    <source>
        <dbReference type="RuleBase" id="RU003447"/>
    </source>
</evidence>
<dbReference type="RefSeq" id="NP_986100.1">
    <property type="nucleotide sequence ID" value="NM_212236.1"/>
</dbReference>
<evidence type="ECO:0000256" key="12">
    <source>
        <dbReference type="ARBA" id="ARBA00023204"/>
    </source>
</evidence>
<evidence type="ECO:0000256" key="2">
    <source>
        <dbReference type="ARBA" id="ARBA00004123"/>
    </source>
</evidence>
<organism evidence="21 22">
    <name type="scientific">Eremothecium gossypii (strain ATCC 10895 / CBS 109.51 / FGSC 9923 / NRRL Y-1056)</name>
    <name type="common">Yeast</name>
    <name type="synonym">Ashbya gossypii</name>
    <dbReference type="NCBI Taxonomy" id="284811"/>
    <lineage>
        <taxon>Eukaryota</taxon>
        <taxon>Fungi</taxon>
        <taxon>Dikarya</taxon>
        <taxon>Ascomycota</taxon>
        <taxon>Saccharomycotina</taxon>
        <taxon>Saccharomycetes</taxon>
        <taxon>Saccharomycetales</taxon>
        <taxon>Saccharomycetaceae</taxon>
        <taxon>Eremothecium</taxon>
    </lineage>
</organism>
<evidence type="ECO:0000256" key="8">
    <source>
        <dbReference type="ARBA" id="ARBA00022759"/>
    </source>
</evidence>
<gene>
    <name evidence="21" type="ORF">AGOS_AFR553C</name>
</gene>
<dbReference type="InterPro" id="IPR041796">
    <property type="entry name" value="Mre11_N"/>
</dbReference>
<feature type="compositionally biased region" description="Basic residues" evidence="19">
    <location>
        <begin position="557"/>
        <end position="566"/>
    </location>
</feature>
<keyword evidence="6 16" id="KW-0540">Nuclease</keyword>
<keyword evidence="7" id="KW-0479">Metal-binding</keyword>
<dbReference type="InterPro" id="IPR038487">
    <property type="entry name" value="Mre11_capping_dom"/>
</dbReference>
<dbReference type="NCBIfam" id="TIGR00583">
    <property type="entry name" value="mre11"/>
    <property type="match status" value="1"/>
</dbReference>
<dbReference type="SMART" id="SM01347">
    <property type="entry name" value="Mre11_DNA_bind"/>
    <property type="match status" value="1"/>
</dbReference>
<feature type="region of interest" description="Disordered" evidence="19">
    <location>
        <begin position="551"/>
        <end position="674"/>
    </location>
</feature>
<dbReference type="InterPro" id="IPR004843">
    <property type="entry name" value="Calcineurin-like_PHP"/>
</dbReference>
<feature type="compositionally biased region" description="Polar residues" evidence="19">
    <location>
        <begin position="646"/>
        <end position="655"/>
    </location>
</feature>
<dbReference type="InParanoid" id="Q752M1"/>
<comment type="subcellular location">
    <subcellularLocation>
        <location evidence="3">Chromosome</location>
    </subcellularLocation>
    <subcellularLocation>
        <location evidence="2 16">Nucleus</location>
    </subcellularLocation>
</comment>
<evidence type="ECO:0000256" key="3">
    <source>
        <dbReference type="ARBA" id="ARBA00004286"/>
    </source>
</evidence>
<dbReference type="EMBL" id="AE016819">
    <property type="protein sequence ID" value="AAS53924.1"/>
    <property type="molecule type" value="Genomic_DNA"/>
</dbReference>
<evidence type="ECO:0000256" key="13">
    <source>
        <dbReference type="ARBA" id="ARBA00023211"/>
    </source>
</evidence>
<keyword evidence="13 16" id="KW-0464">Manganese</keyword>
<keyword evidence="10 16" id="KW-0378">Hydrolase</keyword>
<keyword evidence="12 16" id="KW-0234">DNA repair</keyword>
<dbReference type="GO" id="GO:0000724">
    <property type="term" value="P:double-strand break repair via homologous recombination"/>
    <property type="evidence" value="ECO:0000318"/>
    <property type="project" value="GO_Central"/>
</dbReference>
<evidence type="ECO:0000256" key="7">
    <source>
        <dbReference type="ARBA" id="ARBA00022723"/>
    </source>
</evidence>
<evidence type="ECO:0000256" key="6">
    <source>
        <dbReference type="ARBA" id="ARBA00022722"/>
    </source>
</evidence>
<dbReference type="Proteomes" id="UP000000591">
    <property type="component" value="Chromosome VI"/>
</dbReference>
<evidence type="ECO:0000256" key="15">
    <source>
        <dbReference type="ARBA" id="ARBA00023254"/>
    </source>
</evidence>
<evidence type="ECO:0000256" key="16">
    <source>
        <dbReference type="PIRNR" id="PIRNR000882"/>
    </source>
</evidence>
<dbReference type="GO" id="GO:0030145">
    <property type="term" value="F:manganese ion binding"/>
    <property type="evidence" value="ECO:0007669"/>
    <property type="project" value="UniProtKB-UniRule"/>
</dbReference>
<evidence type="ECO:0000256" key="5">
    <source>
        <dbReference type="ARBA" id="ARBA00022454"/>
    </source>
</evidence>
<evidence type="ECO:0000256" key="14">
    <source>
        <dbReference type="ARBA" id="ARBA00023242"/>
    </source>
</evidence>
<dbReference type="GO" id="GO:0030870">
    <property type="term" value="C:Mre11 complex"/>
    <property type="evidence" value="ECO:0000318"/>
    <property type="project" value="GO_Central"/>
</dbReference>
<dbReference type="AlphaFoldDB" id="Q752M1"/>
<reference evidence="21 22" key="1">
    <citation type="journal article" date="2004" name="Science">
        <title>The Ashbya gossypii genome as a tool for mapping the ancient Saccharomyces cerevisiae genome.</title>
        <authorList>
            <person name="Dietrich F.S."/>
            <person name="Voegeli S."/>
            <person name="Brachat S."/>
            <person name="Lerch A."/>
            <person name="Gates K."/>
            <person name="Steiner S."/>
            <person name="Mohr C."/>
            <person name="Pohlmann R."/>
            <person name="Luedi P."/>
            <person name="Choi S."/>
            <person name="Wing R.A."/>
            <person name="Flavier A."/>
            <person name="Gaffney T.D."/>
            <person name="Philippsen P."/>
        </authorList>
    </citation>
    <scope>NUCLEOTIDE SEQUENCE [LARGE SCALE GENOMIC DNA]</scope>
    <source>
        <strain evidence="22">ATCC 10895 / CBS 109.51 / FGSC 9923 / NRRL Y-1056</strain>
    </source>
</reference>
<dbReference type="GO" id="GO:0000014">
    <property type="term" value="F:single-stranded DNA endodeoxyribonuclease activity"/>
    <property type="evidence" value="ECO:0000318"/>
    <property type="project" value="GO_Central"/>
</dbReference>
<dbReference type="GO" id="GO:0007095">
    <property type="term" value="P:mitotic G2 DNA damage checkpoint signaling"/>
    <property type="evidence" value="ECO:0000318"/>
    <property type="project" value="GO_Central"/>
</dbReference>
<evidence type="ECO:0000256" key="10">
    <source>
        <dbReference type="ARBA" id="ARBA00022801"/>
    </source>
</evidence>
<dbReference type="InterPro" id="IPR029052">
    <property type="entry name" value="Metallo-depent_PP-like"/>
</dbReference>
<keyword evidence="9 16" id="KW-0227">DNA damage</keyword>
<dbReference type="Pfam" id="PF00149">
    <property type="entry name" value="Metallophos"/>
    <property type="match status" value="1"/>
</dbReference>
<dbReference type="SUPFAM" id="SSF56300">
    <property type="entry name" value="Metallo-dependent phosphatases"/>
    <property type="match status" value="1"/>
</dbReference>
<keyword evidence="15 16" id="KW-0469">Meiosis</keyword>
<evidence type="ECO:0000313" key="22">
    <source>
        <dbReference type="Proteomes" id="UP000000591"/>
    </source>
</evidence>
<keyword evidence="22" id="KW-1185">Reference proteome</keyword>
<keyword evidence="5" id="KW-0158">Chromosome</keyword>
<reference evidence="22" key="2">
    <citation type="journal article" date="2013" name="G3 (Bethesda)">
        <title>Genomes of Ashbya fungi isolated from insects reveal four mating-type loci, numerous translocations, lack of transposons, and distinct gene duplications.</title>
        <authorList>
            <person name="Dietrich F.S."/>
            <person name="Voegeli S."/>
            <person name="Kuo S."/>
            <person name="Philippsen P."/>
        </authorList>
    </citation>
    <scope>GENOME REANNOTATION</scope>
    <source>
        <strain evidence="22">ATCC 10895 / CBS 109.51 / FGSC 9923 / NRRL Y-1056</strain>
    </source>
</reference>
<dbReference type="CDD" id="cd00840">
    <property type="entry name" value="MPP_Mre11_N"/>
    <property type="match status" value="1"/>
</dbReference>
<evidence type="ECO:0000256" key="9">
    <source>
        <dbReference type="ARBA" id="ARBA00022763"/>
    </source>
</evidence>
<dbReference type="eggNOG" id="KOG2310">
    <property type="taxonomic scope" value="Eukaryota"/>
</dbReference>
<dbReference type="GO" id="GO:0035861">
    <property type="term" value="C:site of double-strand break"/>
    <property type="evidence" value="ECO:0000318"/>
    <property type="project" value="GO_Central"/>
</dbReference>
<dbReference type="Gene3D" id="3.60.21.10">
    <property type="match status" value="1"/>
</dbReference>
<evidence type="ECO:0000256" key="1">
    <source>
        <dbReference type="ARBA" id="ARBA00001936"/>
    </source>
</evidence>